<dbReference type="SUPFAM" id="SSF57997">
    <property type="entry name" value="Tropomyosin"/>
    <property type="match status" value="1"/>
</dbReference>
<dbReference type="SUPFAM" id="SSF48371">
    <property type="entry name" value="ARM repeat"/>
    <property type="match status" value="1"/>
</dbReference>
<organism evidence="3 4">
    <name type="scientific">Carpediemonas membranifera</name>
    <dbReference type="NCBI Taxonomy" id="201153"/>
    <lineage>
        <taxon>Eukaryota</taxon>
        <taxon>Metamonada</taxon>
        <taxon>Carpediemonas-like organisms</taxon>
        <taxon>Carpediemonas</taxon>
    </lineage>
</organism>
<evidence type="ECO:0000313" key="3">
    <source>
        <dbReference type="EMBL" id="KAG9397029.1"/>
    </source>
</evidence>
<feature type="compositionally biased region" description="Polar residues" evidence="2">
    <location>
        <begin position="1346"/>
        <end position="1363"/>
    </location>
</feature>
<comment type="caution">
    <text evidence="3">The sequence shown here is derived from an EMBL/GenBank/DDBJ whole genome shotgun (WGS) entry which is preliminary data.</text>
</comment>
<feature type="region of interest" description="Disordered" evidence="2">
    <location>
        <begin position="259"/>
        <end position="280"/>
    </location>
</feature>
<proteinExistence type="predicted"/>
<evidence type="ECO:0000256" key="1">
    <source>
        <dbReference type="SAM" id="Coils"/>
    </source>
</evidence>
<dbReference type="Gene3D" id="1.10.287.1490">
    <property type="match status" value="1"/>
</dbReference>
<feature type="region of interest" description="Disordered" evidence="2">
    <location>
        <begin position="1331"/>
        <end position="1389"/>
    </location>
</feature>
<keyword evidence="4" id="KW-1185">Reference proteome</keyword>
<keyword evidence="1" id="KW-0175">Coiled coil</keyword>
<feature type="coiled-coil region" evidence="1">
    <location>
        <begin position="206"/>
        <end position="233"/>
    </location>
</feature>
<dbReference type="EMBL" id="JAHDYR010000004">
    <property type="protein sequence ID" value="KAG9397029.1"/>
    <property type="molecule type" value="Genomic_DNA"/>
</dbReference>
<reference evidence="3" key="1">
    <citation type="submission" date="2021-05" db="EMBL/GenBank/DDBJ databases">
        <title>A free-living protist that lacks canonical eukaryotic 1 DNA replication and segregation systems.</title>
        <authorList>
            <person name="Salas-Leiva D.E."/>
            <person name="Tromer E.C."/>
            <person name="Curtis B.A."/>
            <person name="Jerlstrom-Hultqvist J."/>
            <person name="Kolisko M."/>
            <person name="Yi Z."/>
            <person name="Salas-Leiva J.S."/>
            <person name="Gallot-Lavallee L."/>
            <person name="Kops G.J.P.L."/>
            <person name="Archibald J.M."/>
            <person name="Simpson A.G.B."/>
            <person name="Roger A.J."/>
        </authorList>
    </citation>
    <scope>NUCLEOTIDE SEQUENCE</scope>
    <source>
        <strain evidence="3">BICM</strain>
    </source>
</reference>
<sequence length="1389" mass="149901">MPPEAQSEASGLSLAESQPQTAFQRAVAFLQKNNPDASSARWVVAIMKGIHKKLGEFPHGVAKDEISLMLNFLISLCHNEFSSPLTIDALHLLKNFIDTDKTVRQALVPSRALFGPTGMNLEEHFEAVDPQIKHSAIQLAIVCLQRLPGINPWMVADSDHAMLSLLIAERVSDSKTTPQSIEHRLNCLEAQTTSQGGELQRDVSRMEPVEDKITNMTQEIAELKQTVRTLTQALRISEGTVKAHGTEIRTLEMAVQSHTGTIKRLSTRPTAPEKPTATNEDAGLKERVDAIAVELEGMGVNIQQAIQGVDTLDTRIADNYAEMKELTTKTARTEDVDKKVEEVKILVRNLDNRLKDVAKATRNAMKGQTGATPLPALLSAHDGPANLSGADEDDLAARMTAVESGVTQLMTANKTTLQTAEEVQKEFVLFQSSTLSTIDYLKENTRAQGDLLQRLRMKPSGGTGGDGKASRAHAAEIAAIKAELGTMHQDHQALRDAITATQQTARVAALEAEGAAKEHAKRRNLQDIELRRLRSTTETNTGTVMTLESKLSLFEHRLGEMGTALEAAAERGNRALAECTAVSSTATKNELAVRSLGAASRHATDRITALGVRQSETDAVVTGLQSTVQSVVTDFEQTARELRSADSATKEQLGAATDRMADLRSNVAVLTGRAEQGESRLASAEDGMRAIRETVDSTVTQHGQAIQANGATLTRLERRVDSTDHAVQGLQSDMADISTSTTTQANTVKSMNARLGSQSSDVEALLSTTQRFTDDMSRLRSTVAVHDRMISDRGSAGDDGQETRITQLERAVDTLHESVRGVEKTVQQESLNSSMARARPAEDAADELFNLTRGLPSKADITELRTKLERLTDRVHTTESGAKDVDKTLTSHASSIAVTRSMVTGLARAIAEATDADNRDIDVEYLMDGDYDTSASPVDIVRSATVAVAHMATVLNVTNKRVDSLAGDVHDQAVAVTAVSDSLVQARAELGCLADVSRTHTAELTTLKDASRRQGHTVAQAVNYQQTKQVQLAETAQQNIAKLSHSDVTLAQKTEILRWTLGKLQFLPVETYSAIVIQAAEIVRINAQFFQSHPQPAQELQAVVYAFLGVVLQQADPSIEVVVAIVSSMAILELPTDLVHCAHADLVIEKLVDYALGTIPHRELQLAAIQGLTSASRDMPALNKIAAHPQLTEHLVDTIARPMDGSAETLLASLKLLRVMAKLPSAAATVTRPHIIPRMVSLLDMPDPAVVEGTLLLIKAVSQHGDRPGEAIMRLDGISKMVLLMNDPQKSVSNAATVALRSLAASSITMQKHLAQQGVLDQLNLRYPVFGRTPGQANPSAPPTPRTLSTPYQFSRRVGSSVSIAPPPATAQARVRPTSTPLTVGGRHD</sequence>
<dbReference type="InterPro" id="IPR016024">
    <property type="entry name" value="ARM-type_fold"/>
</dbReference>
<dbReference type="Proteomes" id="UP000717585">
    <property type="component" value="Unassembled WGS sequence"/>
</dbReference>
<gene>
    <name evidence="3" type="ORF">J8273_1380</name>
</gene>
<evidence type="ECO:0000313" key="4">
    <source>
        <dbReference type="Proteomes" id="UP000717585"/>
    </source>
</evidence>
<dbReference type="InterPro" id="IPR011989">
    <property type="entry name" value="ARM-like"/>
</dbReference>
<evidence type="ECO:0000256" key="2">
    <source>
        <dbReference type="SAM" id="MobiDB-lite"/>
    </source>
</evidence>
<name>A0A8J6E209_9EUKA</name>
<protein>
    <submittedName>
        <fullName evidence="3">Chromosome partition protein Smc</fullName>
    </submittedName>
</protein>
<accession>A0A8J6E209</accession>
<dbReference type="Gene3D" id="1.25.10.10">
    <property type="entry name" value="Leucine-rich Repeat Variant"/>
    <property type="match status" value="1"/>
</dbReference>